<accession>A0A5R9FBC6</accession>
<dbReference type="AlphaFoldDB" id="A0A5R9FBC6"/>
<evidence type="ECO:0008006" key="4">
    <source>
        <dbReference type="Google" id="ProtNLM"/>
    </source>
</evidence>
<protein>
    <recommendedName>
        <fullName evidence="4">Lipoprotein</fullName>
    </recommendedName>
</protein>
<feature type="signal peptide" evidence="1">
    <location>
        <begin position="1"/>
        <end position="22"/>
    </location>
</feature>
<gene>
    <name evidence="2" type="ORF">FCL54_06555</name>
</gene>
<sequence length="138" mass="15804">MKKQVTGMLILVFLLISTTGCIQVEMAAKEAGNYFFTGESEHWHAIYTVSDIKGNYYDSIYLQYTGDGKVSDATYHLKGKFVTASNRITLDGEKNSYQDSSRWQEKVKSFEPSHKEKLELTMKWNGEEENIVLSLEQD</sequence>
<evidence type="ECO:0000313" key="3">
    <source>
        <dbReference type="Proteomes" id="UP000308230"/>
    </source>
</evidence>
<evidence type="ECO:0000256" key="1">
    <source>
        <dbReference type="SAM" id="SignalP"/>
    </source>
</evidence>
<keyword evidence="1" id="KW-0732">Signal</keyword>
<reference evidence="2 3" key="1">
    <citation type="submission" date="2019-04" db="EMBL/GenBank/DDBJ databases">
        <title>Bacillus caeni sp. nov., a bacterium isolated from mangrove sediment.</title>
        <authorList>
            <person name="Huang H."/>
            <person name="Mo K."/>
            <person name="Hu Y."/>
        </authorList>
    </citation>
    <scope>NUCLEOTIDE SEQUENCE [LARGE SCALE GENOMIC DNA]</scope>
    <source>
        <strain evidence="2 3">HB172195</strain>
    </source>
</reference>
<keyword evidence="3" id="KW-1185">Reference proteome</keyword>
<proteinExistence type="predicted"/>
<dbReference type="PROSITE" id="PS51257">
    <property type="entry name" value="PROKAR_LIPOPROTEIN"/>
    <property type="match status" value="1"/>
</dbReference>
<comment type="caution">
    <text evidence="2">The sequence shown here is derived from an EMBL/GenBank/DDBJ whole genome shotgun (WGS) entry which is preliminary data.</text>
</comment>
<organism evidence="2 3">
    <name type="scientific">Exobacillus caeni</name>
    <dbReference type="NCBI Taxonomy" id="2574798"/>
    <lineage>
        <taxon>Bacteria</taxon>
        <taxon>Bacillati</taxon>
        <taxon>Bacillota</taxon>
        <taxon>Bacilli</taxon>
        <taxon>Bacillales</taxon>
        <taxon>Guptibacillaceae</taxon>
        <taxon>Exobacillus</taxon>
    </lineage>
</organism>
<dbReference type="RefSeq" id="WP_138124480.1">
    <property type="nucleotide sequence ID" value="NZ_SWLG01000004.1"/>
</dbReference>
<feature type="chain" id="PRO_5039253458" description="Lipoprotein" evidence="1">
    <location>
        <begin position="23"/>
        <end position="138"/>
    </location>
</feature>
<dbReference type="EMBL" id="SWLG01000004">
    <property type="protein sequence ID" value="TLS38193.1"/>
    <property type="molecule type" value="Genomic_DNA"/>
</dbReference>
<name>A0A5R9FBC6_9BACL</name>
<dbReference type="OrthoDB" id="1928231at2"/>
<dbReference type="Proteomes" id="UP000308230">
    <property type="component" value="Unassembled WGS sequence"/>
</dbReference>
<evidence type="ECO:0000313" key="2">
    <source>
        <dbReference type="EMBL" id="TLS38193.1"/>
    </source>
</evidence>